<organism evidence="2 3">
    <name type="scientific">Microbacterium testaceum</name>
    <name type="common">Aureobacterium testaceum</name>
    <name type="synonym">Brevibacterium testaceum</name>
    <dbReference type="NCBI Taxonomy" id="2033"/>
    <lineage>
        <taxon>Bacteria</taxon>
        <taxon>Bacillati</taxon>
        <taxon>Actinomycetota</taxon>
        <taxon>Actinomycetes</taxon>
        <taxon>Micrococcales</taxon>
        <taxon>Microbacteriaceae</taxon>
        <taxon>Microbacterium</taxon>
    </lineage>
</organism>
<proteinExistence type="predicted"/>
<evidence type="ECO:0000256" key="1">
    <source>
        <dbReference type="SAM" id="MobiDB-lite"/>
    </source>
</evidence>
<dbReference type="PATRIC" id="fig|2033.7.peg.509"/>
<reference evidence="2 3" key="1">
    <citation type="journal article" date="2016" name="Front. Microbiol.">
        <title>Genomic Resource of Rice Seed Associated Bacteria.</title>
        <authorList>
            <person name="Midha S."/>
            <person name="Bansal K."/>
            <person name="Sharma S."/>
            <person name="Kumar N."/>
            <person name="Patil P.P."/>
            <person name="Chaudhry V."/>
            <person name="Patil P.B."/>
        </authorList>
    </citation>
    <scope>NUCLEOTIDE SEQUENCE [LARGE SCALE GENOMIC DNA]</scope>
    <source>
        <strain evidence="2 3">RSA3</strain>
    </source>
</reference>
<feature type="region of interest" description="Disordered" evidence="1">
    <location>
        <begin position="1"/>
        <end position="32"/>
    </location>
</feature>
<accession>A0A147F3R3</accession>
<feature type="region of interest" description="Disordered" evidence="1">
    <location>
        <begin position="63"/>
        <end position="95"/>
    </location>
</feature>
<evidence type="ECO:0000313" key="3">
    <source>
        <dbReference type="Proteomes" id="UP000072189"/>
    </source>
</evidence>
<feature type="compositionally biased region" description="Low complexity" evidence="1">
    <location>
        <begin position="69"/>
        <end position="87"/>
    </location>
</feature>
<feature type="compositionally biased region" description="Basic residues" evidence="1">
    <location>
        <begin position="14"/>
        <end position="23"/>
    </location>
</feature>
<dbReference type="EMBL" id="LDRV01000119">
    <property type="protein sequence ID" value="KTS07177.1"/>
    <property type="molecule type" value="Genomic_DNA"/>
</dbReference>
<name>A0A147F3R3_MICTE</name>
<dbReference type="Proteomes" id="UP000072189">
    <property type="component" value="Unassembled WGS sequence"/>
</dbReference>
<protein>
    <submittedName>
        <fullName evidence="2">Uncharacterized protein</fullName>
    </submittedName>
</protein>
<comment type="caution">
    <text evidence="2">The sequence shown here is derived from an EMBL/GenBank/DDBJ whole genome shotgun (WGS) entry which is preliminary data.</text>
</comment>
<evidence type="ECO:0000313" key="2">
    <source>
        <dbReference type="EMBL" id="KTS07177.1"/>
    </source>
</evidence>
<feature type="non-terminal residue" evidence="2">
    <location>
        <position position="1"/>
    </location>
</feature>
<gene>
    <name evidence="2" type="ORF">RSA3_16590</name>
</gene>
<sequence length="221" mass="23315">PFDELRDLASGQGHGRRRSRRTARYGEPVPSLSPRARRAPVILALAGVTLSILTACVPDATPSGDAARTTPPTVAPTTPTPSVSATTDARLTAPASARVAPTCDNIMDPASGKTVRDVVLPEGAVTLPDYPAVAQGPRCSTDGSPAGDYYTWSPASRTDWDALVAELTTDSAWFTEEGPRGTYLTYKIDGRYNQTFLFTGDAVILAPWKAATDFVIGPPLA</sequence>
<dbReference type="AlphaFoldDB" id="A0A147F3R3"/>